<dbReference type="EMBL" id="QXFU01000873">
    <property type="protein sequence ID" value="KAE9017755.1"/>
    <property type="molecule type" value="Genomic_DNA"/>
</dbReference>
<organism evidence="1 2">
    <name type="scientific">Phytophthora rubi</name>
    <dbReference type="NCBI Taxonomy" id="129364"/>
    <lineage>
        <taxon>Eukaryota</taxon>
        <taxon>Sar</taxon>
        <taxon>Stramenopiles</taxon>
        <taxon>Oomycota</taxon>
        <taxon>Peronosporomycetes</taxon>
        <taxon>Peronosporales</taxon>
        <taxon>Peronosporaceae</taxon>
        <taxon>Phytophthora</taxon>
    </lineage>
</organism>
<gene>
    <name evidence="1" type="ORF">PR002_g13305</name>
</gene>
<accession>A0A6A3LHJ4</accession>
<sequence length="181" mass="20562">MRARYESGPRILHVDATFKLNQLGYPVIVVGVSDCARSFLLVALFVSSQRAEPHHMEMFAALNRIHGQVLDKAFIFQDVMGYADGVQLNGIRRGLDGDEDVRYLRCFYHVVAKGFDKMRALLPSLANTLIAGVHDMHFSLSDDNFVKTKENVLAAWSDILELTAFSAYFQSQWLTGRFTRW</sequence>
<dbReference type="OrthoDB" id="123699at2759"/>
<proteinExistence type="predicted"/>
<protein>
    <recommendedName>
        <fullName evidence="3">MULE transposase domain-containing protein</fullName>
    </recommendedName>
</protein>
<dbReference type="AlphaFoldDB" id="A0A6A3LHJ4"/>
<comment type="caution">
    <text evidence="1">The sequence shown here is derived from an EMBL/GenBank/DDBJ whole genome shotgun (WGS) entry which is preliminary data.</text>
</comment>
<name>A0A6A3LHJ4_9STRA</name>
<evidence type="ECO:0000313" key="2">
    <source>
        <dbReference type="Proteomes" id="UP000435112"/>
    </source>
</evidence>
<evidence type="ECO:0008006" key="3">
    <source>
        <dbReference type="Google" id="ProtNLM"/>
    </source>
</evidence>
<evidence type="ECO:0000313" key="1">
    <source>
        <dbReference type="EMBL" id="KAE9017755.1"/>
    </source>
</evidence>
<reference evidence="1 2" key="1">
    <citation type="submission" date="2018-09" db="EMBL/GenBank/DDBJ databases">
        <title>Genomic investigation of the strawberry pathogen Phytophthora fragariae indicates pathogenicity is determined by transcriptional variation in three key races.</title>
        <authorList>
            <person name="Adams T.M."/>
            <person name="Armitage A.D."/>
            <person name="Sobczyk M.K."/>
            <person name="Bates H.J."/>
            <person name="Dunwell J.M."/>
            <person name="Nellist C.F."/>
            <person name="Harrison R.J."/>
        </authorList>
    </citation>
    <scope>NUCLEOTIDE SEQUENCE [LARGE SCALE GENOMIC DNA]</scope>
    <source>
        <strain evidence="1 2">SCRP324</strain>
    </source>
</reference>
<dbReference type="Proteomes" id="UP000435112">
    <property type="component" value="Unassembled WGS sequence"/>
</dbReference>